<evidence type="ECO:0000313" key="2">
    <source>
        <dbReference type="Proteomes" id="UP000503011"/>
    </source>
</evidence>
<sequence>MSASYLANWASELRAQAATPSLSAEATARLLVAHLLDEGCSEKFVHRWLTYHSQHDSTTYTLADLVDLLTARMSQPSTATEVLVPLAAEVTLPRPLPPGWLTTQQARHWRAANIPDSTPTRQHGALLLTVTAHDIYAAADLVRDRVSAMMNKFSFGARKELLVGSDHRRVGRDRRTPDRPW</sequence>
<accession>A0A6F8YBD9</accession>
<keyword evidence="2" id="KW-1185">Reference proteome</keyword>
<dbReference type="EMBL" id="AP022871">
    <property type="protein sequence ID" value="BCB83349.1"/>
    <property type="molecule type" value="Genomic_DNA"/>
</dbReference>
<dbReference type="Proteomes" id="UP000503011">
    <property type="component" value="Chromosome"/>
</dbReference>
<proteinExistence type="predicted"/>
<protein>
    <submittedName>
        <fullName evidence="1">Uncharacterized protein</fullName>
    </submittedName>
</protein>
<dbReference type="KEGG" id="psuu:Psuf_006620"/>
<reference evidence="1 2" key="2">
    <citation type="submission" date="2020-03" db="EMBL/GenBank/DDBJ databases">
        <authorList>
            <person name="Ichikawa N."/>
            <person name="Kimura A."/>
            <person name="Kitahashi Y."/>
            <person name="Uohara A."/>
        </authorList>
    </citation>
    <scope>NUCLEOTIDE SEQUENCE [LARGE SCALE GENOMIC DNA]</scope>
    <source>
        <strain evidence="1 2">NBRC 105367</strain>
    </source>
</reference>
<dbReference type="AlphaFoldDB" id="A0A6F8YBD9"/>
<reference evidence="1 2" key="1">
    <citation type="submission" date="2020-03" db="EMBL/GenBank/DDBJ databases">
        <title>Whole genome shotgun sequence of Phytohabitans suffuscus NBRC 105367.</title>
        <authorList>
            <person name="Komaki H."/>
            <person name="Tamura T."/>
        </authorList>
    </citation>
    <scope>NUCLEOTIDE SEQUENCE [LARGE SCALE GENOMIC DNA]</scope>
    <source>
        <strain evidence="1 2">NBRC 105367</strain>
    </source>
</reference>
<gene>
    <name evidence="1" type="ORF">Psuf_006620</name>
</gene>
<evidence type="ECO:0000313" key="1">
    <source>
        <dbReference type="EMBL" id="BCB83349.1"/>
    </source>
</evidence>
<name>A0A6F8YBD9_9ACTN</name>
<organism evidence="1 2">
    <name type="scientific">Phytohabitans suffuscus</name>
    <dbReference type="NCBI Taxonomy" id="624315"/>
    <lineage>
        <taxon>Bacteria</taxon>
        <taxon>Bacillati</taxon>
        <taxon>Actinomycetota</taxon>
        <taxon>Actinomycetes</taxon>
        <taxon>Micromonosporales</taxon>
        <taxon>Micromonosporaceae</taxon>
    </lineage>
</organism>